<dbReference type="PANTHER" id="PTHR13136:SF11">
    <property type="entry name" value="TESTIS-EXPRESSED PROTEIN 30"/>
    <property type="match status" value="1"/>
</dbReference>
<dbReference type="InterPro" id="IPR046879">
    <property type="entry name" value="KANL3/Tex30_Abhydrolase"/>
</dbReference>
<dbReference type="Pfam" id="PF02452">
    <property type="entry name" value="PemK_toxin"/>
    <property type="match status" value="1"/>
</dbReference>
<dbReference type="PANTHER" id="PTHR13136">
    <property type="entry name" value="TESTIS DEVELOPMENT PROTEIN PRTD"/>
    <property type="match status" value="1"/>
</dbReference>
<dbReference type="Gene3D" id="3.40.50.1820">
    <property type="entry name" value="alpha/beta hydrolase"/>
    <property type="match status" value="1"/>
</dbReference>
<dbReference type="SUPFAM" id="SSF50118">
    <property type="entry name" value="Cell growth inhibitor/plasmid maintenance toxic component"/>
    <property type="match status" value="1"/>
</dbReference>
<feature type="domain" description="KANL3/Tex30 alpha/beta hydrolase-like" evidence="4">
    <location>
        <begin position="1"/>
        <end position="169"/>
    </location>
</feature>
<evidence type="ECO:0000259" key="4">
    <source>
        <dbReference type="Pfam" id="PF20408"/>
    </source>
</evidence>
<accession>G7GJP7</accession>
<dbReference type="Proteomes" id="UP000006023">
    <property type="component" value="Unassembled WGS sequence"/>
</dbReference>
<evidence type="ECO:0000256" key="1">
    <source>
        <dbReference type="ARBA" id="ARBA00007521"/>
    </source>
</evidence>
<evidence type="ECO:0000256" key="3">
    <source>
        <dbReference type="SAM" id="MobiDB-lite"/>
    </source>
</evidence>
<comment type="similarity">
    <text evidence="1">Belongs to the PemK/MazF family.</text>
</comment>
<evidence type="ECO:0000313" key="6">
    <source>
        <dbReference type="Proteomes" id="UP000006023"/>
    </source>
</evidence>
<dbReference type="eggNOG" id="COG3571">
    <property type="taxonomic scope" value="Bacteria"/>
</dbReference>
<dbReference type="Gene3D" id="2.30.30.110">
    <property type="match status" value="1"/>
</dbReference>
<evidence type="ECO:0000256" key="2">
    <source>
        <dbReference type="ARBA" id="ARBA00022649"/>
    </source>
</evidence>
<protein>
    <recommendedName>
        <fullName evidence="4">KANL3/Tex30 alpha/beta hydrolase-like domain-containing protein</fullName>
    </recommendedName>
</protein>
<dbReference type="InterPro" id="IPR003477">
    <property type="entry name" value="PemK-like"/>
</dbReference>
<dbReference type="EMBL" id="BAED01000006">
    <property type="protein sequence ID" value="GAB03822.1"/>
    <property type="molecule type" value="Genomic_DNA"/>
</dbReference>
<dbReference type="Pfam" id="PF20408">
    <property type="entry name" value="Abhydrolase_11"/>
    <property type="match status" value="1"/>
</dbReference>
<dbReference type="STRING" id="1075090.GOAMR_06_00280"/>
<dbReference type="GO" id="GO:0003677">
    <property type="term" value="F:DNA binding"/>
    <property type="evidence" value="ECO:0007669"/>
    <property type="project" value="InterPro"/>
</dbReference>
<name>G7GJP7_9ACTN</name>
<keyword evidence="2" id="KW-1277">Toxin-antitoxin system</keyword>
<sequence>MLAHGAGGNRDAAILRAYAEELCSRGAFVARIDLPYRQQRPKGPPSPSKAAADRDGMREACEKFRGESDGPLIVGGHSYGGRQASMLVADDPDIADGLLLSSYPLHPPGKPERMRTEHLPNIIVPTLIVHGTRDPFATSDELAEAVALFTAPVEVVEVAAPHDLKPDKTGVAALTADAADTFLLLLHDRKAPSVSPAPRPHRTADLARVVCYSPDLDGDADPGEIVWTWVPYEDDPNQGKDRPVLVVGRDRRDDDPDHVLGLMLSSKGHRRDDEHWLAIGTGEWDAEHRDSYLRLDRVLLIVDDDIRREGAVLDERRFAAVANELRAHYGWR</sequence>
<evidence type="ECO:0000313" key="5">
    <source>
        <dbReference type="EMBL" id="GAB03822.1"/>
    </source>
</evidence>
<proteinExistence type="inferred from homology"/>
<dbReference type="InterPro" id="IPR029058">
    <property type="entry name" value="AB_hydrolase_fold"/>
</dbReference>
<dbReference type="ESTHER" id="9acto-g7gjp7">
    <property type="family name" value="NLS3-Tex30"/>
</dbReference>
<reference evidence="5 6" key="1">
    <citation type="submission" date="2011-11" db="EMBL/GenBank/DDBJ databases">
        <title>Whole genome shotgun sequence of Gordonia amarae NBRC 15530.</title>
        <authorList>
            <person name="Takarada H."/>
            <person name="Hosoyama A."/>
            <person name="Tsuchikane K."/>
            <person name="Katsumata H."/>
            <person name="Yamazaki S."/>
            <person name="Fujita N."/>
        </authorList>
    </citation>
    <scope>NUCLEOTIDE SEQUENCE [LARGE SCALE GENOMIC DNA]</scope>
    <source>
        <strain evidence="5 6">NBRC 15530</strain>
    </source>
</reference>
<comment type="caution">
    <text evidence="5">The sequence shown here is derived from an EMBL/GenBank/DDBJ whole genome shotgun (WGS) entry which is preliminary data.</text>
</comment>
<keyword evidence="6" id="KW-1185">Reference proteome</keyword>
<dbReference type="SUPFAM" id="SSF53474">
    <property type="entry name" value="alpha/beta-Hydrolases"/>
    <property type="match status" value="1"/>
</dbReference>
<dbReference type="eggNOG" id="COG2337">
    <property type="taxonomic scope" value="Bacteria"/>
</dbReference>
<dbReference type="AlphaFoldDB" id="G7GJP7"/>
<dbReference type="InterPro" id="IPR026555">
    <property type="entry name" value="NSL3/Tex30"/>
</dbReference>
<organism evidence="5 6">
    <name type="scientific">Gordonia amarae NBRC 15530</name>
    <dbReference type="NCBI Taxonomy" id="1075090"/>
    <lineage>
        <taxon>Bacteria</taxon>
        <taxon>Bacillati</taxon>
        <taxon>Actinomycetota</taxon>
        <taxon>Actinomycetes</taxon>
        <taxon>Mycobacteriales</taxon>
        <taxon>Gordoniaceae</taxon>
        <taxon>Gordonia</taxon>
    </lineage>
</organism>
<gene>
    <name evidence="5" type="ORF">GOAMR_06_00280</name>
</gene>
<dbReference type="InterPro" id="IPR011067">
    <property type="entry name" value="Plasmid_toxin/cell-grow_inhib"/>
</dbReference>
<feature type="region of interest" description="Disordered" evidence="3">
    <location>
        <begin position="36"/>
        <end position="58"/>
    </location>
</feature>